<gene>
    <name evidence="2" type="ORF">FCC1311_062792</name>
</gene>
<dbReference type="PANTHER" id="PTHR43730">
    <property type="entry name" value="BETA-MANNOSIDASE"/>
    <property type="match status" value="1"/>
</dbReference>
<keyword evidence="1" id="KW-0326">Glycosidase</keyword>
<dbReference type="Proteomes" id="UP000241890">
    <property type="component" value="Unassembled WGS sequence"/>
</dbReference>
<protein>
    <submittedName>
        <fullName evidence="2">Beta-mannosidase</fullName>
    </submittedName>
</protein>
<dbReference type="OrthoDB" id="2866996at2759"/>
<dbReference type="EMBL" id="BEYU01000070">
    <property type="protein sequence ID" value="GBG30059.1"/>
    <property type="molecule type" value="Genomic_DNA"/>
</dbReference>
<dbReference type="Gene3D" id="2.60.40.10">
    <property type="entry name" value="Immunoglobulins"/>
    <property type="match status" value="1"/>
</dbReference>
<proteinExistence type="predicted"/>
<evidence type="ECO:0000313" key="2">
    <source>
        <dbReference type="EMBL" id="GBG30059.1"/>
    </source>
</evidence>
<keyword evidence="1" id="KW-0378">Hydrolase</keyword>
<dbReference type="GO" id="GO:0004567">
    <property type="term" value="F:beta-mannosidase activity"/>
    <property type="evidence" value="ECO:0007669"/>
    <property type="project" value="TreeGrafter"/>
</dbReference>
<comment type="caution">
    <text evidence="2">The sequence shown here is derived from an EMBL/GenBank/DDBJ whole genome shotgun (WGS) entry which is preliminary data.</text>
</comment>
<dbReference type="SUPFAM" id="SSF49303">
    <property type="entry name" value="beta-Galactosidase/glucuronidase domain"/>
    <property type="match status" value="1"/>
</dbReference>
<dbReference type="AlphaFoldDB" id="A0A2R5GIB9"/>
<evidence type="ECO:0000313" key="3">
    <source>
        <dbReference type="Proteomes" id="UP000241890"/>
    </source>
</evidence>
<reference evidence="2 3" key="1">
    <citation type="submission" date="2017-12" db="EMBL/GenBank/DDBJ databases">
        <title>Sequencing, de novo assembly and annotation of complete genome of a new Thraustochytrid species, strain FCC1311.</title>
        <authorList>
            <person name="Sedici K."/>
            <person name="Godart F."/>
            <person name="Aiese Cigliano R."/>
            <person name="Sanseverino W."/>
            <person name="Barakat M."/>
            <person name="Ortet P."/>
            <person name="Marechal E."/>
            <person name="Cagnac O."/>
            <person name="Amato A."/>
        </authorList>
    </citation>
    <scope>NUCLEOTIDE SEQUENCE [LARGE SCALE GENOMIC DNA]</scope>
</reference>
<name>A0A2R5GIB9_9STRA</name>
<dbReference type="Gene3D" id="3.20.20.80">
    <property type="entry name" value="Glycosidases"/>
    <property type="match status" value="1"/>
</dbReference>
<evidence type="ECO:0000256" key="1">
    <source>
        <dbReference type="ARBA" id="ARBA00023295"/>
    </source>
</evidence>
<dbReference type="PANTHER" id="PTHR43730:SF1">
    <property type="entry name" value="BETA-MANNOSIDASE"/>
    <property type="match status" value="1"/>
</dbReference>
<dbReference type="GO" id="GO:0006516">
    <property type="term" value="P:glycoprotein catabolic process"/>
    <property type="evidence" value="ECO:0007669"/>
    <property type="project" value="TreeGrafter"/>
</dbReference>
<organism evidence="2 3">
    <name type="scientific">Hondaea fermentalgiana</name>
    <dbReference type="NCBI Taxonomy" id="2315210"/>
    <lineage>
        <taxon>Eukaryota</taxon>
        <taxon>Sar</taxon>
        <taxon>Stramenopiles</taxon>
        <taxon>Bigyra</taxon>
        <taxon>Labyrinthulomycetes</taxon>
        <taxon>Thraustochytrida</taxon>
        <taxon>Thraustochytriidae</taxon>
        <taxon>Hondaea</taxon>
    </lineage>
</organism>
<dbReference type="InterPro" id="IPR036156">
    <property type="entry name" value="Beta-gal/glucu_dom_sf"/>
</dbReference>
<accession>A0A2R5GIB9</accession>
<keyword evidence="3" id="KW-1185">Reference proteome</keyword>
<sequence length="892" mass="98362">MGARIVVNGEERAVITDQFLRLVLPLENLSESDETTLRVELVFDNDLDEKGRFMACSGGWDWAPFTRRNKGEAHVMSKGIWKSVYLVSSPHETMLTHIVPQIVPVEPYVTPLCDERGATNPPCRADWAFHVEVRVHLLTAITSPNATLTLHADWAPGEDPLVSMRVSANSTISSLLVPAPVTANAGVRLWWPNGLGEQHLHKITICLHHGVHRGEGAISSVCAARKVGFRAIALVTGDDTDTSYVREARHAEGNSNHGMYFRINGHMILARGSNVIPMDNQEGRYRGDAHARLVESAAHAHFNMVRVWGGGVFMPRAFYEACDRFGVMVFHDMMYAQRGHSPARERTQADEIRHQVRRLSHHPSIVVWNSCNECVVIPGTPTAIYADFVIREIVNEDISRIVWPSCPSNGWTRGVHRLTSLPIARNATFVPHVNVTRTIEAHGPYRHGTGFPATNGITEMQTFVPDMPTTFVDDSDDGQARSVRTGPSLPSLFASEFGTVVMSSYESLAPTLDPRHQGLHGGAAADSCTSEIYENQCEGNNSMAERNYPCDSLIESFFGANLNLEATGEAVFRAQLFLCMLAQALDVRSAIERFRASNTFGILTWQLNEIWPTGGWGSLEYGSQQPGQVVGGRWKLLHHWFAESLYKDVFIACGRDARCVVRVDSDRPDDTCEDGCGQNSMWTLEVVDVDIATGQQSVRVCQQSFPLQPFVAKVFNFGPELPHAFSKATTLRIASLSNSKGKIVSQSETLMALPKDMLNQTFSRASCHTQIVPRVLPGTTKNGAFRVHLGVSTPAAASREEDDALRTTVLLYVQLTTLAQGRFMQNGFAFLPGAGLARCLVKSANEPCEPIVEFRPFAPDQGDVLNRTVRAEHMMGAACLLQTSRQPIVALV</sequence>
<dbReference type="InParanoid" id="A0A2R5GIB9"/>
<dbReference type="InterPro" id="IPR017853">
    <property type="entry name" value="GH"/>
</dbReference>
<dbReference type="InterPro" id="IPR050887">
    <property type="entry name" value="Beta-mannosidase_GH2"/>
</dbReference>
<dbReference type="InterPro" id="IPR013783">
    <property type="entry name" value="Ig-like_fold"/>
</dbReference>
<dbReference type="SUPFAM" id="SSF51445">
    <property type="entry name" value="(Trans)glycosidases"/>
    <property type="match status" value="1"/>
</dbReference>